<dbReference type="EMBL" id="VJMH01001236">
    <property type="protein sequence ID" value="KAF0712563.1"/>
    <property type="molecule type" value="Genomic_DNA"/>
</dbReference>
<evidence type="ECO:0000259" key="12">
    <source>
        <dbReference type="PROSITE" id="PS50199"/>
    </source>
</evidence>
<feature type="domain" description="RanBP2-type" evidence="12">
    <location>
        <begin position="444"/>
        <end position="473"/>
    </location>
</feature>
<dbReference type="InterPro" id="IPR035983">
    <property type="entry name" value="Hect_E3_ubiquitin_ligase"/>
</dbReference>
<sequence>LAILEPKQGLFITNKTDQSFFINPNSAKDHGPNHLERYLAIGRLLGRAIVDEQVLPFQFSVPLFKALLGYPVSIEDIRYLDPVVYSSLVFVRDCTSDVAELALTFSATLDASTEVDLVPNGRAIEVTCANKAEYIERMVQYLLFDRVAPQLEKMVQGLYDVLPQELLMPFDYKELELVLCGFAEIDVADWKRSTNVSMSLSDVVDWFWDIIEHDMTSSERAKFLQFTTGSSRVPLQGFKALTSHDGKLCPFSLHGVPYHFGLFPKAHSCFNRIDLPAYPTRELMHEALFALVNIETMAFTMAIIDFAMVVNLKGLAIAADASRIYPSAASLDATVMMGNNTNLVCSSATSSANQKPAEGKAHKTWHLPKCKLPILSKKAAMDDATTTGFTLINVAIFVCILLVCVTFRRVCAREHQQDDVLMLNHEVGALEGLTRDKLENKYNEATKWTCGICAFHNMQDKSACALCDTARATFVLVTPEFENVDGVVRLDQLNPKQMSARLRSQWRRQYDGQTWRWVADIPHEKIGFFVVGAAHVAQEMTWQSLRPAVAGLTIKGRPLRSWWFSQLEELRALAFSLKYAWLLTHLSITYTGHTKITLPRNVIFKASLDVIAPAPLEYMCSRTVINFVHESAIDAGGVTREWYSVLSLAILEPTQGLFITNKTDQSFFINPNSAKDHGPNHLERYLAIGRLLGRAIVDEQVLPFQFSVPLFKALLGYPVSIEDIRYLDAVVYSSLVFVRDCTSDVAELALTFSATLDASTEVDL</sequence>
<feature type="active site" description="Glycyl thioester intermediate" evidence="9">
    <location>
        <position position="269"/>
    </location>
</feature>
<reference evidence="14" key="1">
    <citation type="submission" date="2019-06" db="EMBL/GenBank/DDBJ databases">
        <title>Genomics analysis of Aphanomyces spp. identifies a new class of oomycete effector associated with host adaptation.</title>
        <authorList>
            <person name="Gaulin E."/>
        </authorList>
    </citation>
    <scope>NUCLEOTIDE SEQUENCE</scope>
    <source>
        <strain evidence="14">CBS 578.67</strain>
    </source>
</reference>
<comment type="caution">
    <text evidence="9">Lacks conserved residue(s) required for the propagation of feature annotation.</text>
</comment>
<dbReference type="PANTHER" id="PTHR11254">
    <property type="entry name" value="HECT DOMAIN UBIQUITIN-PROTEIN LIGASE"/>
    <property type="match status" value="1"/>
</dbReference>
<keyword evidence="8" id="KW-0862">Zinc</keyword>
<dbReference type="Gene3D" id="3.30.2160.10">
    <property type="entry name" value="Hect, E3 ligase catalytic domain"/>
    <property type="match status" value="1"/>
</dbReference>
<dbReference type="OrthoDB" id="8068875at2759"/>
<dbReference type="GO" id="GO:0061630">
    <property type="term" value="F:ubiquitin protein ligase activity"/>
    <property type="evidence" value="ECO:0007669"/>
    <property type="project" value="UniProtKB-EC"/>
</dbReference>
<dbReference type="Gene3D" id="3.30.2410.10">
    <property type="entry name" value="Hect, E3 ligase catalytic domain"/>
    <property type="match status" value="1"/>
</dbReference>
<feature type="transmembrane region" description="Helical" evidence="11">
    <location>
        <begin position="388"/>
        <end position="407"/>
    </location>
</feature>
<evidence type="ECO:0000256" key="8">
    <source>
        <dbReference type="ARBA" id="ARBA00022833"/>
    </source>
</evidence>
<evidence type="ECO:0000313" key="14">
    <source>
        <dbReference type="EMBL" id="KAF0712563.1"/>
    </source>
</evidence>
<feature type="domain" description="HECT" evidence="13">
    <location>
        <begin position="1"/>
        <end position="302"/>
    </location>
</feature>
<comment type="caution">
    <text evidence="14">The sequence shown here is derived from an EMBL/GenBank/DDBJ whole genome shotgun (WGS) entry which is preliminary data.</text>
</comment>
<dbReference type="PROSITE" id="PS50237">
    <property type="entry name" value="HECT"/>
    <property type="match status" value="2"/>
</dbReference>
<dbReference type="SMART" id="SM00119">
    <property type="entry name" value="HECTc"/>
    <property type="match status" value="1"/>
</dbReference>
<evidence type="ECO:0000256" key="5">
    <source>
        <dbReference type="ARBA" id="ARBA00022723"/>
    </source>
</evidence>
<evidence type="ECO:0000256" key="10">
    <source>
        <dbReference type="PROSITE-ProRule" id="PRU00322"/>
    </source>
</evidence>
<dbReference type="GO" id="GO:0008270">
    <property type="term" value="F:zinc ion binding"/>
    <property type="evidence" value="ECO:0007669"/>
    <property type="project" value="UniProtKB-KW"/>
</dbReference>
<keyword evidence="11" id="KW-0472">Membrane</keyword>
<evidence type="ECO:0000256" key="9">
    <source>
        <dbReference type="PROSITE-ProRule" id="PRU00104"/>
    </source>
</evidence>
<gene>
    <name evidence="14" type="ORF">As57867_004775</name>
</gene>
<keyword evidence="11" id="KW-0812">Transmembrane</keyword>
<dbReference type="PANTHER" id="PTHR11254:SF440">
    <property type="entry name" value="E3 UBIQUITIN-PROTEIN LIGASE NEDD-4"/>
    <property type="match status" value="1"/>
</dbReference>
<dbReference type="FunFam" id="3.30.2410.10:FF:000009">
    <property type="entry name" value="Probable E3 ubiquitin-protein ligase HECTD2"/>
    <property type="match status" value="1"/>
</dbReference>
<evidence type="ECO:0000256" key="3">
    <source>
        <dbReference type="ARBA" id="ARBA00012485"/>
    </source>
</evidence>
<keyword evidence="6 10" id="KW-0863">Zinc-finger</keyword>
<dbReference type="PROSITE" id="PS01358">
    <property type="entry name" value="ZF_RANBP2_1"/>
    <property type="match status" value="1"/>
</dbReference>
<accession>A0A6A4ZEI7</accession>
<evidence type="ECO:0000256" key="7">
    <source>
        <dbReference type="ARBA" id="ARBA00022786"/>
    </source>
</evidence>
<dbReference type="AlphaFoldDB" id="A0A6A4ZEI7"/>
<name>A0A6A4ZEI7_9STRA</name>
<dbReference type="SUPFAM" id="SSF56204">
    <property type="entry name" value="Hect, E3 ligase catalytic domain"/>
    <property type="match status" value="2"/>
</dbReference>
<evidence type="ECO:0000256" key="2">
    <source>
        <dbReference type="ARBA" id="ARBA00004906"/>
    </source>
</evidence>
<comment type="catalytic activity">
    <reaction evidence="1">
        <text>S-ubiquitinyl-[E2 ubiquitin-conjugating enzyme]-L-cysteine + [acceptor protein]-L-lysine = [E2 ubiquitin-conjugating enzyme]-L-cysteine + N(6)-ubiquitinyl-[acceptor protein]-L-lysine.</text>
        <dbReference type="EC" id="2.3.2.26"/>
    </reaction>
</comment>
<dbReference type="GO" id="GO:0006511">
    <property type="term" value="P:ubiquitin-dependent protein catabolic process"/>
    <property type="evidence" value="ECO:0007669"/>
    <property type="project" value="TreeGrafter"/>
</dbReference>
<keyword evidence="7 9" id="KW-0833">Ubl conjugation pathway</keyword>
<dbReference type="PROSITE" id="PS50199">
    <property type="entry name" value="ZF_RANBP2_2"/>
    <property type="match status" value="1"/>
</dbReference>
<dbReference type="InterPro" id="IPR000569">
    <property type="entry name" value="HECT_dom"/>
</dbReference>
<dbReference type="GO" id="GO:0016567">
    <property type="term" value="P:protein ubiquitination"/>
    <property type="evidence" value="ECO:0007669"/>
    <property type="project" value="TreeGrafter"/>
</dbReference>
<dbReference type="Pfam" id="PF00632">
    <property type="entry name" value="HECT"/>
    <property type="match status" value="2"/>
</dbReference>
<dbReference type="SUPFAM" id="SSF90209">
    <property type="entry name" value="Ran binding protein zinc finger-like"/>
    <property type="match status" value="1"/>
</dbReference>
<feature type="domain" description="HECT" evidence="13">
    <location>
        <begin position="612"/>
        <end position="753"/>
    </location>
</feature>
<organism evidence="14">
    <name type="scientific">Aphanomyces stellatus</name>
    <dbReference type="NCBI Taxonomy" id="120398"/>
    <lineage>
        <taxon>Eukaryota</taxon>
        <taxon>Sar</taxon>
        <taxon>Stramenopiles</taxon>
        <taxon>Oomycota</taxon>
        <taxon>Saprolegniomycetes</taxon>
        <taxon>Saprolegniales</taxon>
        <taxon>Verrucalvaceae</taxon>
        <taxon>Aphanomyces</taxon>
    </lineage>
</organism>
<evidence type="ECO:0000259" key="13">
    <source>
        <dbReference type="PROSITE" id="PS50237"/>
    </source>
</evidence>
<feature type="non-terminal residue" evidence="14">
    <location>
        <position position="1"/>
    </location>
</feature>
<keyword evidence="11" id="KW-1133">Transmembrane helix</keyword>
<keyword evidence="5" id="KW-0479">Metal-binding</keyword>
<evidence type="ECO:0000256" key="1">
    <source>
        <dbReference type="ARBA" id="ARBA00000885"/>
    </source>
</evidence>
<dbReference type="EC" id="2.3.2.26" evidence="3"/>
<proteinExistence type="predicted"/>
<keyword evidence="4" id="KW-0808">Transferase</keyword>
<evidence type="ECO:0000256" key="4">
    <source>
        <dbReference type="ARBA" id="ARBA00022679"/>
    </source>
</evidence>
<dbReference type="GO" id="GO:0005737">
    <property type="term" value="C:cytoplasm"/>
    <property type="evidence" value="ECO:0007669"/>
    <property type="project" value="TreeGrafter"/>
</dbReference>
<dbReference type="InterPro" id="IPR050409">
    <property type="entry name" value="E3_ubiq-protein_ligase"/>
</dbReference>
<feature type="non-terminal residue" evidence="14">
    <location>
        <position position="764"/>
    </location>
</feature>
<comment type="pathway">
    <text evidence="2">Protein modification; protein ubiquitination.</text>
</comment>
<evidence type="ECO:0000256" key="6">
    <source>
        <dbReference type="ARBA" id="ARBA00022771"/>
    </source>
</evidence>
<protein>
    <recommendedName>
        <fullName evidence="3">HECT-type E3 ubiquitin transferase</fullName>
        <ecNumber evidence="3">2.3.2.26</ecNumber>
    </recommendedName>
</protein>
<dbReference type="InterPro" id="IPR001876">
    <property type="entry name" value="Znf_RanBP2"/>
</dbReference>
<dbReference type="InterPro" id="IPR036443">
    <property type="entry name" value="Znf_RanBP2_sf"/>
</dbReference>
<evidence type="ECO:0000256" key="11">
    <source>
        <dbReference type="SAM" id="Phobius"/>
    </source>
</evidence>
<dbReference type="Gene3D" id="3.90.1750.10">
    <property type="entry name" value="Hect, E3 ligase catalytic domains"/>
    <property type="match status" value="1"/>
</dbReference>